<evidence type="ECO:0000313" key="3">
    <source>
        <dbReference type="EMBL" id="GAA1671982.1"/>
    </source>
</evidence>
<reference evidence="4" key="1">
    <citation type="journal article" date="2019" name="Int. J. Syst. Evol. Microbiol.">
        <title>The Global Catalogue of Microorganisms (GCM) 10K type strain sequencing project: providing services to taxonomists for standard genome sequencing and annotation.</title>
        <authorList>
            <consortium name="The Broad Institute Genomics Platform"/>
            <consortium name="The Broad Institute Genome Sequencing Center for Infectious Disease"/>
            <person name="Wu L."/>
            <person name="Ma J."/>
        </authorList>
    </citation>
    <scope>NUCLEOTIDE SEQUENCE [LARGE SCALE GENOMIC DNA]</scope>
    <source>
        <strain evidence="4">JCM 15575</strain>
    </source>
</reference>
<proteinExistence type="predicted"/>
<organism evidence="3 4">
    <name type="scientific">Microbacterium lacus</name>
    <dbReference type="NCBI Taxonomy" id="415217"/>
    <lineage>
        <taxon>Bacteria</taxon>
        <taxon>Bacillati</taxon>
        <taxon>Actinomycetota</taxon>
        <taxon>Actinomycetes</taxon>
        <taxon>Micrococcales</taxon>
        <taxon>Microbacteriaceae</taxon>
        <taxon>Microbacterium</taxon>
    </lineage>
</organism>
<feature type="domain" description="PKD" evidence="2">
    <location>
        <begin position="147"/>
        <end position="198"/>
    </location>
</feature>
<evidence type="ECO:0000256" key="1">
    <source>
        <dbReference type="SAM" id="MobiDB-lite"/>
    </source>
</evidence>
<evidence type="ECO:0000259" key="2">
    <source>
        <dbReference type="PROSITE" id="PS50093"/>
    </source>
</evidence>
<dbReference type="EMBL" id="BAAAPK010000001">
    <property type="protein sequence ID" value="GAA1671982.1"/>
    <property type="molecule type" value="Genomic_DNA"/>
</dbReference>
<feature type="region of interest" description="Disordered" evidence="1">
    <location>
        <begin position="38"/>
        <end position="72"/>
    </location>
</feature>
<sequence length="250" mass="25189">MLVVLTTALVLNLLMPSDGSDSCGIESAWTECSVSNSGSQVDVGASISDPATPVGDSGSSAPNPAPPPPPATNTCTSVGTCGGHTVVLPPDVSAEDLASFRPAAPSLTGQPTGFGIVGAPTNLVAAASEQHLSGPLLGWDVTVRFVPSSYVFEYGDGASGRSSTGGASWEALGQAQFTPTATSHAYRERGTYPVRVSVQYTAAVNFGSGIWRPVTGLVTATSGTYDVQVVEARTALVGRTCAENPGGPGC</sequence>
<name>A0ABP4SHR3_9MICO</name>
<comment type="caution">
    <text evidence="3">The sequence shown here is derived from an EMBL/GenBank/DDBJ whole genome shotgun (WGS) entry which is preliminary data.</text>
</comment>
<dbReference type="PROSITE" id="PS50093">
    <property type="entry name" value="PKD"/>
    <property type="match status" value="1"/>
</dbReference>
<dbReference type="Proteomes" id="UP001500596">
    <property type="component" value="Unassembled WGS sequence"/>
</dbReference>
<keyword evidence="4" id="KW-1185">Reference proteome</keyword>
<protein>
    <recommendedName>
        <fullName evidence="2">PKD domain-containing protein</fullName>
    </recommendedName>
</protein>
<evidence type="ECO:0000313" key="4">
    <source>
        <dbReference type="Proteomes" id="UP001500596"/>
    </source>
</evidence>
<accession>A0ABP4SHR3</accession>
<gene>
    <name evidence="3" type="ORF">GCM10009807_15140</name>
</gene>
<dbReference type="InterPro" id="IPR000601">
    <property type="entry name" value="PKD_dom"/>
</dbReference>